<reference evidence="3 5" key="1">
    <citation type="journal article" date="2019" name="Emerg. Microbes Infect.">
        <title>Comprehensive subspecies identification of 175 nontuberculous mycobacteria species based on 7547 genomic profiles.</title>
        <authorList>
            <person name="Matsumoto Y."/>
            <person name="Kinjo T."/>
            <person name="Motooka D."/>
            <person name="Nabeya D."/>
            <person name="Jung N."/>
            <person name="Uechi K."/>
            <person name="Horii T."/>
            <person name="Iida T."/>
            <person name="Fujita J."/>
            <person name="Nakamura S."/>
        </authorList>
    </citation>
    <scope>NUCLEOTIDE SEQUENCE [LARGE SCALE GENOMIC DNA]</scope>
    <source>
        <strain evidence="3 5">JCM 13573</strain>
    </source>
</reference>
<feature type="domain" description="Histone acetyltransferase Rv0428c-like C-terminal" evidence="2">
    <location>
        <begin position="69"/>
        <end position="169"/>
    </location>
</feature>
<reference evidence="4" key="3">
    <citation type="submission" date="2020-11" db="EMBL/GenBank/DDBJ databases">
        <title>Intraspecies plasmid and genomic variation of Mycobacterium kubicae revealed by the complete genome sequences of two clinical isolates.</title>
        <authorList>
            <person name="Hendrix J.R."/>
            <person name="Epperson L.E."/>
            <person name="Honda J.R."/>
            <person name="Strong M."/>
        </authorList>
    </citation>
    <scope>NUCLEOTIDE SEQUENCE</scope>
    <source>
        <strain evidence="4">JCM 13573</strain>
    </source>
</reference>
<feature type="domain" description="Histone acetyltransferase Rv0428c-like C-terminal" evidence="2">
    <location>
        <begin position="172"/>
        <end position="242"/>
    </location>
</feature>
<dbReference type="RefSeq" id="WP_085075077.1">
    <property type="nucleotide sequence ID" value="NZ_BLKU01000002.1"/>
</dbReference>
<evidence type="ECO:0000313" key="3">
    <source>
        <dbReference type="EMBL" id="GFG63492.1"/>
    </source>
</evidence>
<dbReference type="Pfam" id="PF24551">
    <property type="entry name" value="SH3_Rv0428c"/>
    <property type="match status" value="1"/>
</dbReference>
<dbReference type="AlphaFoldDB" id="A0AAX1JAY3"/>
<dbReference type="Pfam" id="PF24553">
    <property type="entry name" value="Rv0428c_C"/>
    <property type="match status" value="2"/>
</dbReference>
<evidence type="ECO:0000313" key="5">
    <source>
        <dbReference type="Proteomes" id="UP000465306"/>
    </source>
</evidence>
<gene>
    <name evidence="4" type="ORF">I2456_03840</name>
    <name evidence="3" type="ORF">MKUB_09820</name>
</gene>
<dbReference type="InterPro" id="IPR056935">
    <property type="entry name" value="Rv0428c-like_C"/>
</dbReference>
<sequence>MVSWPSLGTRVTVRYRRPLGSAPPLTDAVGQLLAVEPVVQVQTKSGAIVSCSPSDVVALRVLTDTVVRTADIRNLEHAAAAAIPGLDREWLDGWLLRAGTDVDPMLNSAVPLDRAAHAGTLPGIVDWYRRRDLPPRLAIPERLLTPPAGLVYERTDLVMVRELSSVTPQTPTADGEPAVTTAPDGTRWLGLSTISLRNHGAAPLASGAGHGATRAVVRAHQPDDIALAEELGFTLHHRSRYFAVPASR</sequence>
<dbReference type="KEGG" id="mku:I2456_03840"/>
<dbReference type="Proteomes" id="UP000663583">
    <property type="component" value="Chromosome"/>
</dbReference>
<dbReference type="InterPro" id="IPR056934">
    <property type="entry name" value="SH3_Rv0428c"/>
</dbReference>
<evidence type="ECO:0000259" key="2">
    <source>
        <dbReference type="Pfam" id="PF24553"/>
    </source>
</evidence>
<evidence type="ECO:0000313" key="4">
    <source>
        <dbReference type="EMBL" id="QPI38673.1"/>
    </source>
</evidence>
<keyword evidence="5" id="KW-1185">Reference proteome</keyword>
<organism evidence="4 6">
    <name type="scientific">Mycobacterium kubicae</name>
    <dbReference type="NCBI Taxonomy" id="120959"/>
    <lineage>
        <taxon>Bacteria</taxon>
        <taxon>Bacillati</taxon>
        <taxon>Actinomycetota</taxon>
        <taxon>Actinomycetes</taxon>
        <taxon>Mycobacteriales</taxon>
        <taxon>Mycobacteriaceae</taxon>
        <taxon>Mycobacterium</taxon>
        <taxon>Mycobacterium simiae complex</taxon>
    </lineage>
</organism>
<evidence type="ECO:0000259" key="1">
    <source>
        <dbReference type="Pfam" id="PF24551"/>
    </source>
</evidence>
<feature type="domain" description="Histone acetyltransferase Rv0428c-like SH3" evidence="1">
    <location>
        <begin position="5"/>
        <end position="60"/>
    </location>
</feature>
<accession>A0AAX1JAY3</accession>
<protein>
    <submittedName>
        <fullName evidence="4">GNAT family N-acetyltransferase</fullName>
    </submittedName>
</protein>
<dbReference type="Proteomes" id="UP000465306">
    <property type="component" value="Unassembled WGS sequence"/>
</dbReference>
<evidence type="ECO:0000313" key="6">
    <source>
        <dbReference type="Proteomes" id="UP000663583"/>
    </source>
</evidence>
<dbReference type="EMBL" id="CP065047">
    <property type="protein sequence ID" value="QPI38673.1"/>
    <property type="molecule type" value="Genomic_DNA"/>
</dbReference>
<name>A0AAX1JAY3_9MYCO</name>
<dbReference type="EMBL" id="BLKU01000002">
    <property type="protein sequence ID" value="GFG63492.1"/>
    <property type="molecule type" value="Genomic_DNA"/>
</dbReference>
<proteinExistence type="predicted"/>
<reference evidence="3" key="2">
    <citation type="submission" date="2020-02" db="EMBL/GenBank/DDBJ databases">
        <authorList>
            <person name="Matsumoto Y."/>
            <person name="Kinjo T."/>
            <person name="Motooka D."/>
            <person name="Nabeya D."/>
            <person name="Jung N."/>
            <person name="Uechi K."/>
            <person name="Horii T."/>
            <person name="Iida T."/>
            <person name="Fujita J."/>
            <person name="Nakamura S."/>
        </authorList>
    </citation>
    <scope>NUCLEOTIDE SEQUENCE</scope>
    <source>
        <strain evidence="3">JCM 13573</strain>
    </source>
</reference>